<proteinExistence type="predicted"/>
<dbReference type="Pfam" id="PF17773">
    <property type="entry name" value="UPF0176_N"/>
    <property type="match status" value="1"/>
</dbReference>
<dbReference type="SUPFAM" id="SSF52821">
    <property type="entry name" value="Rhodanese/Cell cycle control phosphatase"/>
    <property type="match status" value="1"/>
</dbReference>
<dbReference type="InterPro" id="IPR036873">
    <property type="entry name" value="Rhodanese-like_dom_sf"/>
</dbReference>
<dbReference type="InterPro" id="IPR022111">
    <property type="entry name" value="Rhodanese_C"/>
</dbReference>
<name>A0A6U0KJR4_9EUKA</name>
<dbReference type="EMBL" id="HBGD01003485">
    <property type="protein sequence ID" value="CAD9079642.1"/>
    <property type="molecule type" value="Transcribed_RNA"/>
</dbReference>
<gene>
    <name evidence="2" type="ORF">PCOS0759_LOCUS2880</name>
    <name evidence="3" type="ORF">PCOS0759_LOCUS2882</name>
</gene>
<dbReference type="EMBL" id="HBGD01003483">
    <property type="protein sequence ID" value="CAD9079640.1"/>
    <property type="molecule type" value="Transcribed_RNA"/>
</dbReference>
<dbReference type="Pfam" id="PF00581">
    <property type="entry name" value="Rhodanese"/>
    <property type="match status" value="1"/>
</dbReference>
<dbReference type="Gene3D" id="3.30.70.100">
    <property type="match status" value="1"/>
</dbReference>
<dbReference type="CDD" id="cd01518">
    <property type="entry name" value="RHOD_YceA"/>
    <property type="match status" value="1"/>
</dbReference>
<dbReference type="InterPro" id="IPR040503">
    <property type="entry name" value="TRHO_N"/>
</dbReference>
<dbReference type="PANTHER" id="PTHR43268">
    <property type="entry name" value="THIOSULFATE SULFURTRANSFERASE/RHODANESE-LIKE DOMAIN-CONTAINING PROTEIN 2"/>
    <property type="match status" value="1"/>
</dbReference>
<dbReference type="Pfam" id="PF12368">
    <property type="entry name" value="Rhodanese_C"/>
    <property type="match status" value="1"/>
</dbReference>
<feature type="domain" description="Rhodanese" evidence="1">
    <location>
        <begin position="234"/>
        <end position="328"/>
    </location>
</feature>
<dbReference type="PROSITE" id="PS50206">
    <property type="entry name" value="RHODANESE_3"/>
    <property type="match status" value="1"/>
</dbReference>
<organism evidence="2">
    <name type="scientific">Percolomonas cosmopolitus</name>
    <dbReference type="NCBI Taxonomy" id="63605"/>
    <lineage>
        <taxon>Eukaryota</taxon>
        <taxon>Discoba</taxon>
        <taxon>Heterolobosea</taxon>
        <taxon>Tetramitia</taxon>
        <taxon>Eutetramitia</taxon>
        <taxon>Percolomonadidae</taxon>
        <taxon>Percolomonas</taxon>
    </lineage>
</organism>
<evidence type="ECO:0000313" key="3">
    <source>
        <dbReference type="EMBL" id="CAD9079642.1"/>
    </source>
</evidence>
<evidence type="ECO:0000313" key="2">
    <source>
        <dbReference type="EMBL" id="CAD9079640.1"/>
    </source>
</evidence>
<protein>
    <recommendedName>
        <fullName evidence="1">Rhodanese domain-containing protein</fullName>
    </recommendedName>
</protein>
<dbReference type="SMART" id="SM00450">
    <property type="entry name" value="RHOD"/>
    <property type="match status" value="1"/>
</dbReference>
<reference evidence="2" key="1">
    <citation type="submission" date="2021-01" db="EMBL/GenBank/DDBJ databases">
        <authorList>
            <person name="Corre E."/>
            <person name="Pelletier E."/>
            <person name="Niang G."/>
            <person name="Scheremetjew M."/>
            <person name="Finn R."/>
            <person name="Kale V."/>
            <person name="Holt S."/>
            <person name="Cochrane G."/>
            <person name="Meng A."/>
            <person name="Brown T."/>
            <person name="Cohen L."/>
        </authorList>
    </citation>
    <scope>NUCLEOTIDE SEQUENCE</scope>
    <source>
        <strain evidence="2">WS</strain>
    </source>
</reference>
<dbReference type="AlphaFoldDB" id="A0A6U0KJR4"/>
<evidence type="ECO:0000259" key="1">
    <source>
        <dbReference type="PROSITE" id="PS50206"/>
    </source>
</evidence>
<dbReference type="Gene3D" id="3.40.250.10">
    <property type="entry name" value="Rhodanese-like domain"/>
    <property type="match status" value="1"/>
</dbReference>
<sequence>MTAPGCVSPLHSRFLSIEESLQSLQETFSQMYQNHVAERISQYKGHHSVMVAKRTHTPFTPLLFQNPHIILFYKYFQIPSHELHQKRHDLEWKCRELGLEGKLRLAGEGINGTMAGEKDDLQTFVQYLHQLFAEHFTRARHVKGALSAADSFTAQPVSSRLVPTSKVLHYQDESIDVKWYRGKEKENFPGLVVRVVKELCTLGISQKWTPQEAQGVHLDPHTFHQMVKEKLETGDDSTVLIDCRNEYEWQVGRIPEALCPPTRRFSDFPQFIDKNVEKLKQKRILMYCTGGIRCERGSAYLKSKGIDEVYQLAGGIFRYVEALQSDTLFEGKNFVFDNIGYLQATPNKSVTHCCACHNICDNEHRFCSTAGCKVLLVCCNNCFENQGFLAYCCDECRKYGCAWEKKLRLMKHDEKLHKKTKHLVVR</sequence>
<accession>A0A6U0KJR4</accession>
<dbReference type="InterPro" id="IPR020936">
    <property type="entry name" value="TrhO"/>
</dbReference>
<dbReference type="InterPro" id="IPR001763">
    <property type="entry name" value="Rhodanese-like_dom"/>
</dbReference>
<dbReference type="PANTHER" id="PTHR43268:SF6">
    <property type="entry name" value="THIOSULFATE SULFURTRANSFERASE_RHODANESE-LIKE DOMAIN-CONTAINING PROTEIN 2"/>
    <property type="match status" value="1"/>
</dbReference>